<dbReference type="EMBL" id="CAJVPM010032517">
    <property type="protein sequence ID" value="CAG8682763.1"/>
    <property type="molecule type" value="Genomic_DNA"/>
</dbReference>
<gene>
    <name evidence="1" type="ORF">SCALOS_LOCUS9797</name>
</gene>
<accession>A0ACA9NXS4</accession>
<comment type="caution">
    <text evidence="1">The sequence shown here is derived from an EMBL/GenBank/DDBJ whole genome shotgun (WGS) entry which is preliminary data.</text>
</comment>
<feature type="non-terminal residue" evidence="1">
    <location>
        <position position="225"/>
    </location>
</feature>
<reference evidence="1" key="1">
    <citation type="submission" date="2021-06" db="EMBL/GenBank/DDBJ databases">
        <authorList>
            <person name="Kallberg Y."/>
            <person name="Tangrot J."/>
            <person name="Rosling A."/>
        </authorList>
    </citation>
    <scope>NUCLEOTIDE SEQUENCE</scope>
    <source>
        <strain evidence="1">AU212A</strain>
    </source>
</reference>
<sequence length="225" mass="24710">ISASSDCKLKLWHPHKSNSPYTIGCHTDYIKTLAYAPGPGWVASGGFDRKIIIWDITESTIAESSLKLSVYALACNPIGTVIASGSPEKVVRLWDPRSTKQITSFTGHTDNIRAILVSDDGELILSGSSDTTIKLWSLKAQRCINTFTVHSDSVWSLYSDHPRLESFYAGCKDGLVTKIDYSGCAEIRDGECIAVCKEEAGVVKLIALDNKYIWTATSDSSIKRW</sequence>
<proteinExistence type="predicted"/>
<protein>
    <submittedName>
        <fullName evidence="1">6383_t:CDS:1</fullName>
    </submittedName>
</protein>
<evidence type="ECO:0000313" key="1">
    <source>
        <dbReference type="EMBL" id="CAG8682763.1"/>
    </source>
</evidence>
<name>A0ACA9NXS4_9GLOM</name>
<evidence type="ECO:0000313" key="2">
    <source>
        <dbReference type="Proteomes" id="UP000789860"/>
    </source>
</evidence>
<keyword evidence="2" id="KW-1185">Reference proteome</keyword>
<dbReference type="Proteomes" id="UP000789860">
    <property type="component" value="Unassembled WGS sequence"/>
</dbReference>
<feature type="non-terminal residue" evidence="1">
    <location>
        <position position="1"/>
    </location>
</feature>
<organism evidence="1 2">
    <name type="scientific">Scutellospora calospora</name>
    <dbReference type="NCBI Taxonomy" id="85575"/>
    <lineage>
        <taxon>Eukaryota</taxon>
        <taxon>Fungi</taxon>
        <taxon>Fungi incertae sedis</taxon>
        <taxon>Mucoromycota</taxon>
        <taxon>Glomeromycotina</taxon>
        <taxon>Glomeromycetes</taxon>
        <taxon>Diversisporales</taxon>
        <taxon>Gigasporaceae</taxon>
        <taxon>Scutellospora</taxon>
    </lineage>
</organism>